<dbReference type="GO" id="GO:0003677">
    <property type="term" value="F:DNA binding"/>
    <property type="evidence" value="ECO:0007669"/>
    <property type="project" value="InterPro"/>
</dbReference>
<dbReference type="PATRIC" id="fig|1678637.3.peg.3929"/>
<dbReference type="PROSITE" id="PS50943">
    <property type="entry name" value="HTH_CROC1"/>
    <property type="match status" value="1"/>
</dbReference>
<organism evidence="2 3">
    <name type="scientific">Streptomyces caatingaensis</name>
    <dbReference type="NCBI Taxonomy" id="1678637"/>
    <lineage>
        <taxon>Bacteria</taxon>
        <taxon>Bacillati</taxon>
        <taxon>Actinomycetota</taxon>
        <taxon>Actinomycetes</taxon>
        <taxon>Kitasatosporales</taxon>
        <taxon>Streptomycetaceae</taxon>
        <taxon>Streptomyces</taxon>
    </lineage>
</organism>
<gene>
    <name evidence="2" type="ORF">AC230_18235</name>
</gene>
<comment type="caution">
    <text evidence="2">The sequence shown here is derived from an EMBL/GenBank/DDBJ whole genome shotgun (WGS) entry which is preliminary data.</text>
</comment>
<dbReference type="AlphaFoldDB" id="A0A0K9XEJ4"/>
<keyword evidence="3" id="KW-1185">Reference proteome</keyword>
<dbReference type="InterPro" id="IPR001387">
    <property type="entry name" value="Cro/C1-type_HTH"/>
</dbReference>
<sequence length="298" mass="33049">MLSLIEELSDPLSQVGDATMVDPGPVDPYQARLAELGLAIRDHRVAKGWTQAHLGKKVALSNTAIAHFEAGKHVPRRDVARRIDDAMEAGGRIWNLRDELDDNPDAKLVQRVFGYESRAVRIRHANGVIPALLQSPEYERAIIEKNIPFLGGDAEDKLRHRARRHEILKRPDPPAFSAVLTEAALYAVIGSRSIMRDQLLGLIASSQRPGIEVRIAPFEGNADLVQVMGEFSILDLPTGRTVVYASSGVRGLLVTKQEAVAGYTGIYDQLLTRVLDPEASRTLIRRVVRETYSEHHYT</sequence>
<dbReference type="STRING" id="1678637.AC230_18235"/>
<dbReference type="SUPFAM" id="SSF47413">
    <property type="entry name" value="lambda repressor-like DNA-binding domains"/>
    <property type="match status" value="1"/>
</dbReference>
<dbReference type="EMBL" id="LFXA01000011">
    <property type="protein sequence ID" value="KNB51082.1"/>
    <property type="molecule type" value="Genomic_DNA"/>
</dbReference>
<feature type="domain" description="HTH cro/C1-type" evidence="1">
    <location>
        <begin position="40"/>
        <end position="100"/>
    </location>
</feature>
<accession>A0A0K9XEJ4</accession>
<dbReference type="CDD" id="cd00093">
    <property type="entry name" value="HTH_XRE"/>
    <property type="match status" value="1"/>
</dbReference>
<dbReference type="Proteomes" id="UP000037288">
    <property type="component" value="Unassembled WGS sequence"/>
</dbReference>
<name>A0A0K9XEJ4_9ACTN</name>
<proteinExistence type="predicted"/>
<dbReference type="SMART" id="SM00530">
    <property type="entry name" value="HTH_XRE"/>
    <property type="match status" value="1"/>
</dbReference>
<dbReference type="OrthoDB" id="4162113at2"/>
<dbReference type="Pfam" id="PF13560">
    <property type="entry name" value="HTH_31"/>
    <property type="match status" value="1"/>
</dbReference>
<dbReference type="Pfam" id="PF19054">
    <property type="entry name" value="DUF5753"/>
    <property type="match status" value="1"/>
</dbReference>
<dbReference type="InterPro" id="IPR043917">
    <property type="entry name" value="DUF5753"/>
</dbReference>
<reference evidence="3" key="1">
    <citation type="submission" date="2015-07" db="EMBL/GenBank/DDBJ databases">
        <title>Draft genome sequence of Streptomyces sp. CMAA 1322, a bacterium isolated from Caatinga biome, from dry forest semiarid of Brazil.</title>
        <authorList>
            <person name="Santos S.N."/>
            <person name="Gacesa R."/>
            <person name="Taketani R.G."/>
            <person name="Long P.F."/>
            <person name="Melo I.S."/>
        </authorList>
    </citation>
    <scope>NUCLEOTIDE SEQUENCE [LARGE SCALE GENOMIC DNA]</scope>
    <source>
        <strain evidence="3">CMAA 1322</strain>
    </source>
</reference>
<dbReference type="Gene3D" id="1.10.260.40">
    <property type="entry name" value="lambda repressor-like DNA-binding domains"/>
    <property type="match status" value="1"/>
</dbReference>
<evidence type="ECO:0000259" key="1">
    <source>
        <dbReference type="PROSITE" id="PS50943"/>
    </source>
</evidence>
<evidence type="ECO:0000313" key="2">
    <source>
        <dbReference type="EMBL" id="KNB51082.1"/>
    </source>
</evidence>
<protein>
    <recommendedName>
        <fullName evidence="1">HTH cro/C1-type domain-containing protein</fullName>
    </recommendedName>
</protein>
<evidence type="ECO:0000313" key="3">
    <source>
        <dbReference type="Proteomes" id="UP000037288"/>
    </source>
</evidence>
<dbReference type="InterPro" id="IPR010982">
    <property type="entry name" value="Lambda_DNA-bd_dom_sf"/>
</dbReference>